<evidence type="ECO:0000313" key="2">
    <source>
        <dbReference type="Proteomes" id="UP000604730"/>
    </source>
</evidence>
<reference evidence="1 2" key="1">
    <citation type="submission" date="2021-01" db="EMBL/GenBank/DDBJ databases">
        <title>Isolation and description of Catonella massiliensis sp. nov., a novel Catonella species, isolated from a stable periodontitis subject.</title>
        <authorList>
            <person name="Antezack A."/>
            <person name="Boxberger M."/>
            <person name="La Scola B."/>
            <person name="Monnet-Corti V."/>
        </authorList>
    </citation>
    <scope>NUCLEOTIDE SEQUENCE [LARGE SCALE GENOMIC DNA]</scope>
    <source>
        <strain evidence="1 2">Marseille-Q4567</strain>
    </source>
</reference>
<gene>
    <name evidence="1" type="ORF">JJN12_02995</name>
</gene>
<dbReference type="Pfam" id="PF05402">
    <property type="entry name" value="PqqD"/>
    <property type="match status" value="1"/>
</dbReference>
<dbReference type="Proteomes" id="UP000604730">
    <property type="component" value="Unassembled WGS sequence"/>
</dbReference>
<organism evidence="1 2">
    <name type="scientific">Catonella massiliensis</name>
    <dbReference type="NCBI Taxonomy" id="2799636"/>
    <lineage>
        <taxon>Bacteria</taxon>
        <taxon>Bacillati</taxon>
        <taxon>Bacillota</taxon>
        <taxon>Clostridia</taxon>
        <taxon>Lachnospirales</taxon>
        <taxon>Lachnospiraceae</taxon>
        <taxon>Catonella</taxon>
    </lineage>
</organism>
<dbReference type="RefSeq" id="WP_208428311.1">
    <property type="nucleotide sequence ID" value="NZ_JAEPRJ010000001.1"/>
</dbReference>
<evidence type="ECO:0000313" key="1">
    <source>
        <dbReference type="EMBL" id="MBK5896755.1"/>
    </source>
</evidence>
<dbReference type="InterPro" id="IPR008792">
    <property type="entry name" value="PQQD"/>
</dbReference>
<proteinExistence type="predicted"/>
<dbReference type="EMBL" id="JAEPRJ010000001">
    <property type="protein sequence ID" value="MBK5896755.1"/>
    <property type="molecule type" value="Genomic_DNA"/>
</dbReference>
<name>A0ABS1IYF1_9FIRM</name>
<accession>A0ABS1IYF1</accession>
<keyword evidence="2" id="KW-1185">Reference proteome</keyword>
<sequence>MELIKLERDNKNKIILREEKDGSGKICILGGIYIVNEISISIIKSLNNNNSIIVTMEQIMEQYDISYGDLAQDTKEFLRQLLKIRVISEKLYKTYIEEIDNNAGQRNN</sequence>
<comment type="caution">
    <text evidence="1">The sequence shown here is derived from an EMBL/GenBank/DDBJ whole genome shotgun (WGS) entry which is preliminary data.</text>
</comment>
<protein>
    <submittedName>
        <fullName evidence="1">PqqD family protein</fullName>
    </submittedName>
</protein>